<accession>A0ABD5NR95</accession>
<comment type="caution">
    <text evidence="2">The sequence shown here is derived from an EMBL/GenBank/DDBJ whole genome shotgun (WGS) entry which is preliminary data.</text>
</comment>
<dbReference type="InterPro" id="IPR002802">
    <property type="entry name" value="Endo_dU"/>
</dbReference>
<evidence type="ECO:0000313" key="3">
    <source>
        <dbReference type="Proteomes" id="UP001595846"/>
    </source>
</evidence>
<evidence type="ECO:0000313" key="2">
    <source>
        <dbReference type="EMBL" id="MFC3959553.1"/>
    </source>
</evidence>
<dbReference type="GeneID" id="73902177"/>
<sequence length="198" mass="21319">MSDRRGRRALGIADSSVGDRCTLAGAVVRGDRVVDGAGFATATVGGLDATDAVLRIVTALDREDVASLVIGTIAPARFNVIDLSRLYEGVDGPTIAVTFDPSDGLEPAIRDSFSGDDRSERLERYRRLPPRRPVTVNDETVYVRALGASPAEAADIVRTFTPEGGRPEPIRVARQLARAGAAYLDRERDADRPDRSDR</sequence>
<dbReference type="HAMAP" id="MF_00582">
    <property type="entry name" value="UPF0215"/>
    <property type="match status" value="1"/>
</dbReference>
<organism evidence="2 3">
    <name type="scientific">Halovivax cerinus</name>
    <dbReference type="NCBI Taxonomy" id="1487865"/>
    <lineage>
        <taxon>Archaea</taxon>
        <taxon>Methanobacteriati</taxon>
        <taxon>Methanobacteriota</taxon>
        <taxon>Stenosarchaea group</taxon>
        <taxon>Halobacteria</taxon>
        <taxon>Halobacteriales</taxon>
        <taxon>Natrialbaceae</taxon>
        <taxon>Halovivax</taxon>
    </lineage>
</organism>
<comment type="similarity">
    <text evidence="1">Belongs to the UPF0215 family.</text>
</comment>
<evidence type="ECO:0000256" key="1">
    <source>
        <dbReference type="HAMAP-Rule" id="MF_00582"/>
    </source>
</evidence>
<protein>
    <recommendedName>
        <fullName evidence="1">UPF0215 protein ACFOUR_14410</fullName>
    </recommendedName>
</protein>
<dbReference type="EMBL" id="JBHSAQ010000013">
    <property type="protein sequence ID" value="MFC3959553.1"/>
    <property type="molecule type" value="Genomic_DNA"/>
</dbReference>
<dbReference type="Pfam" id="PF01949">
    <property type="entry name" value="Endo_dU"/>
    <property type="match status" value="1"/>
</dbReference>
<dbReference type="Proteomes" id="UP001595846">
    <property type="component" value="Unassembled WGS sequence"/>
</dbReference>
<dbReference type="AlphaFoldDB" id="A0ABD5NR95"/>
<proteinExistence type="inferred from homology"/>
<dbReference type="PANTHER" id="PTHR39518">
    <property type="entry name" value="UPF0215 PROTEIN MJ1150"/>
    <property type="match status" value="1"/>
</dbReference>
<dbReference type="Gene3D" id="3.30.2170.10">
    <property type="entry name" value="archaeoglobus fulgidus dsm 4304 superfamily"/>
    <property type="match status" value="1"/>
</dbReference>
<dbReference type="PANTHER" id="PTHR39518:SF2">
    <property type="entry name" value="UPF0215 PROTEIN MJ1150"/>
    <property type="match status" value="1"/>
</dbReference>
<name>A0ABD5NR95_9EURY</name>
<keyword evidence="3" id="KW-1185">Reference proteome</keyword>
<reference evidence="2 3" key="1">
    <citation type="journal article" date="2019" name="Int. J. Syst. Evol. Microbiol.">
        <title>The Global Catalogue of Microorganisms (GCM) 10K type strain sequencing project: providing services to taxonomists for standard genome sequencing and annotation.</title>
        <authorList>
            <consortium name="The Broad Institute Genomics Platform"/>
            <consortium name="The Broad Institute Genome Sequencing Center for Infectious Disease"/>
            <person name="Wu L."/>
            <person name="Ma J."/>
        </authorList>
    </citation>
    <scope>NUCLEOTIDE SEQUENCE [LARGE SCALE GENOMIC DNA]</scope>
    <source>
        <strain evidence="2 3">IBRC-M 10256</strain>
    </source>
</reference>
<gene>
    <name evidence="2" type="ORF">ACFOUR_14410</name>
</gene>
<dbReference type="RefSeq" id="WP_256533065.1">
    <property type="nucleotide sequence ID" value="NZ_CP101824.1"/>
</dbReference>